<feature type="compositionally biased region" description="Polar residues" evidence="1">
    <location>
        <begin position="95"/>
        <end position="108"/>
    </location>
</feature>
<reference evidence="2" key="1">
    <citation type="submission" date="2017-09" db="EMBL/GenBank/DDBJ databases">
        <title>Polyketide synthases of a Diaporthe helianthi virulent isolate.</title>
        <authorList>
            <person name="Baroncelli R."/>
        </authorList>
    </citation>
    <scope>NUCLEOTIDE SEQUENCE [LARGE SCALE GENOMIC DNA]</scope>
    <source>
        <strain evidence="2">7/96</strain>
    </source>
</reference>
<evidence type="ECO:0000313" key="3">
    <source>
        <dbReference type="Proteomes" id="UP000094444"/>
    </source>
</evidence>
<gene>
    <name evidence="2" type="ORF">DHEL01_v203339</name>
</gene>
<dbReference type="AlphaFoldDB" id="A0A2P5I6Z1"/>
<name>A0A2P5I6Z1_DIAHE</name>
<sequence>MEANHLHSQWDALFGLDTTLPELPSTAEEHEEEEVIDDRIVLSKDERVSTTQAATRKRKAPVSAGRRPSTAKRLRTRNSTSASPTPASRARGSQLPRSKSSAERTQQWIDAITPREGSDNDERISDNDELTSSNEKWLAELLEKQSSLINRSREVSGDLDLMRKNRRELIISVVVLVTAWLHLRLHTVDDRLVNNLKTIAAQLSKDPASDAVKKASKDLQARYGGKEGQPGQYSDEIVGYCLAMFVQSPRRALLWTGLGEQAQAKDAQMARWAQEFDELLSGL</sequence>
<feature type="compositionally biased region" description="Basic and acidic residues" evidence="1">
    <location>
        <begin position="116"/>
        <end position="126"/>
    </location>
</feature>
<dbReference type="InParanoid" id="A0A2P5I6Z1"/>
<proteinExistence type="predicted"/>
<keyword evidence="3" id="KW-1185">Reference proteome</keyword>
<dbReference type="EMBL" id="MAVT02000199">
    <property type="protein sequence ID" value="POS78282.1"/>
    <property type="molecule type" value="Genomic_DNA"/>
</dbReference>
<feature type="region of interest" description="Disordered" evidence="1">
    <location>
        <begin position="40"/>
        <end position="130"/>
    </location>
</feature>
<feature type="compositionally biased region" description="Low complexity" evidence="1">
    <location>
        <begin position="77"/>
        <end position="91"/>
    </location>
</feature>
<evidence type="ECO:0000313" key="2">
    <source>
        <dbReference type="EMBL" id="POS78282.1"/>
    </source>
</evidence>
<protein>
    <submittedName>
        <fullName evidence="2">Uncharacterized protein</fullName>
    </submittedName>
</protein>
<evidence type="ECO:0000256" key="1">
    <source>
        <dbReference type="SAM" id="MobiDB-lite"/>
    </source>
</evidence>
<organism evidence="2 3">
    <name type="scientific">Diaporthe helianthi</name>
    <dbReference type="NCBI Taxonomy" id="158607"/>
    <lineage>
        <taxon>Eukaryota</taxon>
        <taxon>Fungi</taxon>
        <taxon>Dikarya</taxon>
        <taxon>Ascomycota</taxon>
        <taxon>Pezizomycotina</taxon>
        <taxon>Sordariomycetes</taxon>
        <taxon>Sordariomycetidae</taxon>
        <taxon>Diaporthales</taxon>
        <taxon>Diaporthaceae</taxon>
        <taxon>Diaporthe</taxon>
    </lineage>
</organism>
<accession>A0A2P5I6Z1</accession>
<dbReference type="Proteomes" id="UP000094444">
    <property type="component" value="Unassembled WGS sequence"/>
</dbReference>
<dbReference type="OrthoDB" id="10668494at2759"/>
<comment type="caution">
    <text evidence="2">The sequence shown here is derived from an EMBL/GenBank/DDBJ whole genome shotgun (WGS) entry which is preliminary data.</text>
</comment>